<sequence length="62" mass="6856">MVGASNDTVLLRAGAWNDRLRDHLSKLPAFTRINIWFRVDFTKCCDDVMGAVILSAALATFA</sequence>
<organism evidence="1 2">
    <name type="scientific">Rubripirellula amarantea</name>
    <dbReference type="NCBI Taxonomy" id="2527999"/>
    <lineage>
        <taxon>Bacteria</taxon>
        <taxon>Pseudomonadati</taxon>
        <taxon>Planctomycetota</taxon>
        <taxon>Planctomycetia</taxon>
        <taxon>Pirellulales</taxon>
        <taxon>Pirellulaceae</taxon>
        <taxon>Rubripirellula</taxon>
    </lineage>
</organism>
<dbReference type="EMBL" id="SJPI01000001">
    <property type="protein sequence ID" value="TWT52686.1"/>
    <property type="molecule type" value="Genomic_DNA"/>
</dbReference>
<gene>
    <name evidence="1" type="ORF">Pla22_03120</name>
</gene>
<dbReference type="AlphaFoldDB" id="A0A5C5WPL5"/>
<reference evidence="1 2" key="1">
    <citation type="submission" date="2019-02" db="EMBL/GenBank/DDBJ databases">
        <title>Deep-cultivation of Planctomycetes and their phenomic and genomic characterization uncovers novel biology.</title>
        <authorList>
            <person name="Wiegand S."/>
            <person name="Jogler M."/>
            <person name="Boedeker C."/>
            <person name="Pinto D."/>
            <person name="Vollmers J."/>
            <person name="Rivas-Marin E."/>
            <person name="Kohn T."/>
            <person name="Peeters S.H."/>
            <person name="Heuer A."/>
            <person name="Rast P."/>
            <person name="Oberbeckmann S."/>
            <person name="Bunk B."/>
            <person name="Jeske O."/>
            <person name="Meyerdierks A."/>
            <person name="Storesund J.E."/>
            <person name="Kallscheuer N."/>
            <person name="Luecker S."/>
            <person name="Lage O.M."/>
            <person name="Pohl T."/>
            <person name="Merkel B.J."/>
            <person name="Hornburger P."/>
            <person name="Mueller R.-W."/>
            <person name="Bruemmer F."/>
            <person name="Labrenz M."/>
            <person name="Spormann A.M."/>
            <person name="Op Den Camp H."/>
            <person name="Overmann J."/>
            <person name="Amann R."/>
            <person name="Jetten M.S.M."/>
            <person name="Mascher T."/>
            <person name="Medema M.H."/>
            <person name="Devos D.P."/>
            <person name="Kaster A.-K."/>
            <person name="Ovreas L."/>
            <person name="Rohde M."/>
            <person name="Galperin M.Y."/>
            <person name="Jogler C."/>
        </authorList>
    </citation>
    <scope>NUCLEOTIDE SEQUENCE [LARGE SCALE GENOMIC DNA]</scope>
    <source>
        <strain evidence="1 2">Pla22</strain>
    </source>
</reference>
<accession>A0A5C5WPL5</accession>
<proteinExistence type="predicted"/>
<dbReference type="Proteomes" id="UP000316598">
    <property type="component" value="Unassembled WGS sequence"/>
</dbReference>
<evidence type="ECO:0000313" key="1">
    <source>
        <dbReference type="EMBL" id="TWT52686.1"/>
    </source>
</evidence>
<protein>
    <submittedName>
        <fullName evidence="1">Uncharacterized protein</fullName>
    </submittedName>
</protein>
<keyword evidence="2" id="KW-1185">Reference proteome</keyword>
<name>A0A5C5WPL5_9BACT</name>
<evidence type="ECO:0000313" key="2">
    <source>
        <dbReference type="Proteomes" id="UP000316598"/>
    </source>
</evidence>
<comment type="caution">
    <text evidence="1">The sequence shown here is derived from an EMBL/GenBank/DDBJ whole genome shotgun (WGS) entry which is preliminary data.</text>
</comment>